<dbReference type="CDD" id="cd00093">
    <property type="entry name" value="HTH_XRE"/>
    <property type="match status" value="1"/>
</dbReference>
<keyword evidence="1" id="KW-0238">DNA-binding</keyword>
<dbReference type="GO" id="GO:0003700">
    <property type="term" value="F:DNA-binding transcription factor activity"/>
    <property type="evidence" value="ECO:0007669"/>
    <property type="project" value="TreeGrafter"/>
</dbReference>
<name>W9GWX2_9PROT</name>
<evidence type="ECO:0000313" key="3">
    <source>
        <dbReference type="EMBL" id="EWY38410.1"/>
    </source>
</evidence>
<dbReference type="InterPro" id="IPR010982">
    <property type="entry name" value="Lambda_DNA-bd_dom_sf"/>
</dbReference>
<protein>
    <submittedName>
        <fullName evidence="3">XRE family transcriptional regulator</fullName>
    </submittedName>
</protein>
<evidence type="ECO:0000259" key="2">
    <source>
        <dbReference type="PROSITE" id="PS50943"/>
    </source>
</evidence>
<proteinExistence type="predicted"/>
<dbReference type="InterPro" id="IPR050807">
    <property type="entry name" value="TransReg_Diox_bact_type"/>
</dbReference>
<gene>
    <name evidence="3" type="ORF">N825_13010</name>
</gene>
<dbReference type="GO" id="GO:0005829">
    <property type="term" value="C:cytosol"/>
    <property type="evidence" value="ECO:0007669"/>
    <property type="project" value="TreeGrafter"/>
</dbReference>
<dbReference type="RefSeq" id="WP_037457068.1">
    <property type="nucleotide sequence ID" value="NZ_AVFL01000018.1"/>
</dbReference>
<feature type="domain" description="HTH cro/C1-type" evidence="2">
    <location>
        <begin position="72"/>
        <end position="123"/>
    </location>
</feature>
<dbReference type="EMBL" id="AVFL01000018">
    <property type="protein sequence ID" value="EWY38410.1"/>
    <property type="molecule type" value="Genomic_DNA"/>
</dbReference>
<dbReference type="PROSITE" id="PS50943">
    <property type="entry name" value="HTH_CROC1"/>
    <property type="match status" value="1"/>
</dbReference>
<keyword evidence="4" id="KW-1185">Reference proteome</keyword>
<dbReference type="PANTHER" id="PTHR46797:SF1">
    <property type="entry name" value="METHYLPHOSPHONATE SYNTHASE"/>
    <property type="match status" value="1"/>
</dbReference>
<dbReference type="SUPFAM" id="SSF47413">
    <property type="entry name" value="lambda repressor-like DNA-binding domains"/>
    <property type="match status" value="1"/>
</dbReference>
<dbReference type="Proteomes" id="UP000019486">
    <property type="component" value="Unassembled WGS sequence"/>
</dbReference>
<dbReference type="Gene3D" id="1.10.260.40">
    <property type="entry name" value="lambda repressor-like DNA-binding domains"/>
    <property type="match status" value="1"/>
</dbReference>
<dbReference type="Pfam" id="PF01381">
    <property type="entry name" value="HTH_3"/>
    <property type="match status" value="1"/>
</dbReference>
<organism evidence="3 4">
    <name type="scientific">Skermanella stibiiresistens SB22</name>
    <dbReference type="NCBI Taxonomy" id="1385369"/>
    <lineage>
        <taxon>Bacteria</taxon>
        <taxon>Pseudomonadati</taxon>
        <taxon>Pseudomonadota</taxon>
        <taxon>Alphaproteobacteria</taxon>
        <taxon>Rhodospirillales</taxon>
        <taxon>Azospirillaceae</taxon>
        <taxon>Skermanella</taxon>
    </lineage>
</organism>
<comment type="caution">
    <text evidence="3">The sequence shown here is derived from an EMBL/GenBank/DDBJ whole genome shotgun (WGS) entry which is preliminary data.</text>
</comment>
<accession>W9GWX2</accession>
<sequence length="126" mass="14006">MDKDFSRIVKDGQTFVLVPENVYEHLREDAEMLADIQAYDEAKGRGEEVFPRELGIELSEAAHAGKSLVPIWRKYRGLSQTALAEASGVSRAYLSEIENSKKPGSVEALKRISTALRIDLDDLVQG</sequence>
<dbReference type="GO" id="GO:0003677">
    <property type="term" value="F:DNA binding"/>
    <property type="evidence" value="ECO:0007669"/>
    <property type="project" value="UniProtKB-KW"/>
</dbReference>
<dbReference type="InterPro" id="IPR001387">
    <property type="entry name" value="Cro/C1-type_HTH"/>
</dbReference>
<evidence type="ECO:0000256" key="1">
    <source>
        <dbReference type="ARBA" id="ARBA00023125"/>
    </source>
</evidence>
<dbReference type="SMART" id="SM00530">
    <property type="entry name" value="HTH_XRE"/>
    <property type="match status" value="1"/>
</dbReference>
<evidence type="ECO:0000313" key="4">
    <source>
        <dbReference type="Proteomes" id="UP000019486"/>
    </source>
</evidence>
<dbReference type="STRING" id="1385369.N825_13010"/>
<reference evidence="3 4" key="1">
    <citation type="submission" date="2013-08" db="EMBL/GenBank/DDBJ databases">
        <title>The genome sequence of Skermanella stibiiresistens.</title>
        <authorList>
            <person name="Zhu W."/>
            <person name="Wang G."/>
        </authorList>
    </citation>
    <scope>NUCLEOTIDE SEQUENCE [LARGE SCALE GENOMIC DNA]</scope>
    <source>
        <strain evidence="3 4">SB22</strain>
    </source>
</reference>
<dbReference type="PANTHER" id="PTHR46797">
    <property type="entry name" value="HTH-TYPE TRANSCRIPTIONAL REGULATOR"/>
    <property type="match status" value="1"/>
</dbReference>
<dbReference type="OrthoDB" id="407979at2"/>
<dbReference type="AlphaFoldDB" id="W9GWX2"/>